<accession>A0A5N6M5J0</accession>
<reference evidence="2 3" key="1">
    <citation type="submission" date="2019-05" db="EMBL/GenBank/DDBJ databases">
        <title>Mikania micrantha, genome provides insights into the molecular mechanism of rapid growth.</title>
        <authorList>
            <person name="Liu B."/>
        </authorList>
    </citation>
    <scope>NUCLEOTIDE SEQUENCE [LARGE SCALE GENOMIC DNA]</scope>
    <source>
        <strain evidence="2">NLD-2019</strain>
        <tissue evidence="2">Leaf</tissue>
    </source>
</reference>
<dbReference type="AlphaFoldDB" id="A0A5N6M5J0"/>
<dbReference type="Proteomes" id="UP000326396">
    <property type="component" value="Linkage Group LG7"/>
</dbReference>
<evidence type="ECO:0000313" key="3">
    <source>
        <dbReference type="Proteomes" id="UP000326396"/>
    </source>
</evidence>
<feature type="compositionally biased region" description="Basic and acidic residues" evidence="1">
    <location>
        <begin position="46"/>
        <end position="66"/>
    </location>
</feature>
<organism evidence="2 3">
    <name type="scientific">Mikania micrantha</name>
    <name type="common">bitter vine</name>
    <dbReference type="NCBI Taxonomy" id="192012"/>
    <lineage>
        <taxon>Eukaryota</taxon>
        <taxon>Viridiplantae</taxon>
        <taxon>Streptophyta</taxon>
        <taxon>Embryophyta</taxon>
        <taxon>Tracheophyta</taxon>
        <taxon>Spermatophyta</taxon>
        <taxon>Magnoliopsida</taxon>
        <taxon>eudicotyledons</taxon>
        <taxon>Gunneridae</taxon>
        <taxon>Pentapetalae</taxon>
        <taxon>asterids</taxon>
        <taxon>campanulids</taxon>
        <taxon>Asterales</taxon>
        <taxon>Asteraceae</taxon>
        <taxon>Asteroideae</taxon>
        <taxon>Heliantheae alliance</taxon>
        <taxon>Eupatorieae</taxon>
        <taxon>Mikania</taxon>
    </lineage>
</organism>
<dbReference type="EMBL" id="SZYD01000017">
    <property type="protein sequence ID" value="KAD3069189.1"/>
    <property type="molecule type" value="Genomic_DNA"/>
</dbReference>
<gene>
    <name evidence="2" type="ORF">E3N88_37069</name>
</gene>
<keyword evidence="3" id="KW-1185">Reference proteome</keyword>
<sequence length="122" mass="13415">MPSPPHENPFAEATTSVPLKLSSPIEPLPPIETPNQTLKLSSMFRGADRGGDVRSDGGDVAEEQRRSIPVGRRWSKPIEDDDVRSIPSPSKMCFSHSDLFSSLNHSDILPHSDAFFCTKQTV</sequence>
<feature type="region of interest" description="Disordered" evidence="1">
    <location>
        <begin position="46"/>
        <end position="83"/>
    </location>
</feature>
<protein>
    <submittedName>
        <fullName evidence="2">Uncharacterized protein</fullName>
    </submittedName>
</protein>
<name>A0A5N6M5J0_9ASTR</name>
<evidence type="ECO:0000256" key="1">
    <source>
        <dbReference type="SAM" id="MobiDB-lite"/>
    </source>
</evidence>
<comment type="caution">
    <text evidence="2">The sequence shown here is derived from an EMBL/GenBank/DDBJ whole genome shotgun (WGS) entry which is preliminary data.</text>
</comment>
<evidence type="ECO:0000313" key="2">
    <source>
        <dbReference type="EMBL" id="KAD3069189.1"/>
    </source>
</evidence>
<proteinExistence type="predicted"/>